<dbReference type="Pfam" id="PF09917">
    <property type="entry name" value="DUF2147"/>
    <property type="match status" value="1"/>
</dbReference>
<evidence type="ECO:0000313" key="5">
    <source>
        <dbReference type="Proteomes" id="UP001055102"/>
    </source>
</evidence>
<evidence type="ECO:0000313" key="4">
    <source>
        <dbReference type="EMBL" id="GJE07773.1"/>
    </source>
</evidence>
<reference evidence="4" key="1">
    <citation type="journal article" date="2021" name="Front. Microbiol.">
        <title>Comprehensive Comparative Genomics and Phenotyping of Methylobacterium Species.</title>
        <authorList>
            <person name="Alessa O."/>
            <person name="Ogura Y."/>
            <person name="Fujitani Y."/>
            <person name="Takami H."/>
            <person name="Hayashi T."/>
            <person name="Sahin N."/>
            <person name="Tani A."/>
        </authorList>
    </citation>
    <scope>NUCLEOTIDE SEQUENCE</scope>
    <source>
        <strain evidence="4">LMG 23639</strain>
    </source>
</reference>
<dbReference type="Gene3D" id="2.40.128.520">
    <property type="match status" value="1"/>
</dbReference>
<name>A0ABQ4T0M3_9HYPH</name>
<dbReference type="RefSeq" id="WP_238277110.1">
    <property type="nucleotide sequence ID" value="NZ_BPQR01000053.1"/>
</dbReference>
<comment type="caution">
    <text evidence="4">The sequence shown here is derived from an EMBL/GenBank/DDBJ whole genome shotgun (WGS) entry which is preliminary data.</text>
</comment>
<sequence length="183" mass="19323">MPASRPLLAALALAGLATAAHVPAALAEVGKDPSGTWLTEDGRAKIRIDRCGPSQAHVCGKVVWLKVPNTDAGAPRTDIKNPDPKKRTRPVMGLPLIEGLKPDEQKFSGDIYNIEEGKIYQVSLERESASELSVSGCLLKVLCGSQTWTRVPDVNQQAAAAPEAAKDAAKPKVAGKPVKAAEE</sequence>
<feature type="compositionally biased region" description="Low complexity" evidence="1">
    <location>
        <begin position="171"/>
        <end position="183"/>
    </location>
</feature>
<organism evidence="4 5">
    <name type="scientific">Methylobacterium jeotgali</name>
    <dbReference type="NCBI Taxonomy" id="381630"/>
    <lineage>
        <taxon>Bacteria</taxon>
        <taxon>Pseudomonadati</taxon>
        <taxon>Pseudomonadota</taxon>
        <taxon>Alphaproteobacteria</taxon>
        <taxon>Hyphomicrobiales</taxon>
        <taxon>Methylobacteriaceae</taxon>
        <taxon>Methylobacterium</taxon>
    </lineage>
</organism>
<reference evidence="4" key="2">
    <citation type="submission" date="2021-08" db="EMBL/GenBank/DDBJ databases">
        <authorList>
            <person name="Tani A."/>
            <person name="Ola A."/>
            <person name="Ogura Y."/>
            <person name="Katsura K."/>
            <person name="Hayashi T."/>
        </authorList>
    </citation>
    <scope>NUCLEOTIDE SEQUENCE</scope>
    <source>
        <strain evidence="4">LMG 23639</strain>
    </source>
</reference>
<evidence type="ECO:0000256" key="1">
    <source>
        <dbReference type="SAM" id="MobiDB-lite"/>
    </source>
</evidence>
<dbReference type="Proteomes" id="UP001055102">
    <property type="component" value="Unassembled WGS sequence"/>
</dbReference>
<gene>
    <name evidence="4" type="ORF">AOPFMNJM_3103</name>
</gene>
<evidence type="ECO:0000259" key="3">
    <source>
        <dbReference type="Pfam" id="PF09917"/>
    </source>
</evidence>
<keyword evidence="5" id="KW-1185">Reference proteome</keyword>
<dbReference type="PANTHER" id="PTHR36919">
    <property type="entry name" value="BLR1215 PROTEIN"/>
    <property type="match status" value="1"/>
</dbReference>
<dbReference type="InterPro" id="IPR019223">
    <property type="entry name" value="DUF2147"/>
</dbReference>
<feature type="domain" description="DUF2147" evidence="3">
    <location>
        <begin position="35"/>
        <end position="150"/>
    </location>
</feature>
<dbReference type="EMBL" id="BPQR01000053">
    <property type="protein sequence ID" value="GJE07773.1"/>
    <property type="molecule type" value="Genomic_DNA"/>
</dbReference>
<feature type="chain" id="PRO_5045280915" description="DUF2147 domain-containing protein" evidence="2">
    <location>
        <begin position="28"/>
        <end position="183"/>
    </location>
</feature>
<feature type="region of interest" description="Disordered" evidence="1">
    <location>
        <begin position="161"/>
        <end position="183"/>
    </location>
</feature>
<dbReference type="PANTHER" id="PTHR36919:SF2">
    <property type="entry name" value="BLL6627 PROTEIN"/>
    <property type="match status" value="1"/>
</dbReference>
<proteinExistence type="predicted"/>
<evidence type="ECO:0000256" key="2">
    <source>
        <dbReference type="SAM" id="SignalP"/>
    </source>
</evidence>
<keyword evidence="2" id="KW-0732">Signal</keyword>
<protein>
    <recommendedName>
        <fullName evidence="3">DUF2147 domain-containing protein</fullName>
    </recommendedName>
</protein>
<feature type="signal peptide" evidence="2">
    <location>
        <begin position="1"/>
        <end position="27"/>
    </location>
</feature>
<accession>A0ABQ4T0M3</accession>